<protein>
    <submittedName>
        <fullName evidence="2">Uncharacterized protein</fullName>
    </submittedName>
</protein>
<sequence length="61" mass="6607">MFSAKSVLVETDSSKSVSEVEVRFVASNFSGQASITDAMLQGGTTSTNWTGHPSEHRWSNE</sequence>
<evidence type="ECO:0000256" key="1">
    <source>
        <dbReference type="SAM" id="MobiDB-lite"/>
    </source>
</evidence>
<dbReference type="HOGENOM" id="CLU_206414_0_0_9"/>
<name>A0A060M8G5_9BACI</name>
<dbReference type="Proteomes" id="UP000027142">
    <property type="component" value="Chromosome"/>
</dbReference>
<dbReference type="RefSeq" id="WP_035398992.1">
    <property type="nucleotide sequence ID" value="NZ_CP003923.1"/>
</dbReference>
<organism evidence="2 3">
    <name type="scientific">Shouchella lehensis G1</name>
    <dbReference type="NCBI Taxonomy" id="1246626"/>
    <lineage>
        <taxon>Bacteria</taxon>
        <taxon>Bacillati</taxon>
        <taxon>Bacillota</taxon>
        <taxon>Bacilli</taxon>
        <taxon>Bacillales</taxon>
        <taxon>Bacillaceae</taxon>
        <taxon>Shouchella</taxon>
    </lineage>
</organism>
<feature type="compositionally biased region" description="Polar residues" evidence="1">
    <location>
        <begin position="42"/>
        <end position="51"/>
    </location>
</feature>
<dbReference type="EMBL" id="CP003923">
    <property type="protein sequence ID" value="AIC96379.1"/>
    <property type="molecule type" value="Genomic_DNA"/>
</dbReference>
<dbReference type="AlphaFoldDB" id="A0A060M8G5"/>
<dbReference type="PATRIC" id="fig|1246626.3.peg.3826"/>
<reference evidence="2 3" key="1">
    <citation type="journal article" date="2014" name="Gene">
        <title>A comparative genomic analysis of the alkalitolerant soil bacterium Bacillus lehensis G1.</title>
        <authorList>
            <person name="Noor Y.M."/>
            <person name="Samsulrizal N.H."/>
            <person name="Jema'on N.A."/>
            <person name="Low K.O."/>
            <person name="Ramli A.N."/>
            <person name="Alias N.I."/>
            <person name="Damis S.I."/>
            <person name="Fuzi S.F."/>
            <person name="Isa M.N."/>
            <person name="Murad A.M."/>
            <person name="Raih M.F."/>
            <person name="Bakar F.D."/>
            <person name="Najimudin N."/>
            <person name="Mahadi N.M."/>
            <person name="Illias R.M."/>
        </authorList>
    </citation>
    <scope>NUCLEOTIDE SEQUENCE [LARGE SCALE GENOMIC DNA]</scope>
    <source>
        <strain evidence="2 3">G1</strain>
    </source>
</reference>
<proteinExistence type="predicted"/>
<accession>A0A060M8G5</accession>
<gene>
    <name evidence="2" type="ORF">BleG1_3832</name>
</gene>
<keyword evidence="3" id="KW-1185">Reference proteome</keyword>
<dbReference type="STRING" id="1246626.BleG1_3832"/>
<dbReference type="KEGG" id="ble:BleG1_3832"/>
<feature type="region of interest" description="Disordered" evidence="1">
    <location>
        <begin position="41"/>
        <end position="61"/>
    </location>
</feature>
<dbReference type="eggNOG" id="ENOG5030EQ0">
    <property type="taxonomic scope" value="Bacteria"/>
</dbReference>
<evidence type="ECO:0000313" key="2">
    <source>
        <dbReference type="EMBL" id="AIC96379.1"/>
    </source>
</evidence>
<dbReference type="OrthoDB" id="3078506at2"/>
<evidence type="ECO:0000313" key="3">
    <source>
        <dbReference type="Proteomes" id="UP000027142"/>
    </source>
</evidence>